<feature type="domain" description="HTH merR-type" evidence="2">
    <location>
        <begin position="1"/>
        <end position="69"/>
    </location>
</feature>
<gene>
    <name evidence="3" type="ORF">FG87_41175</name>
</gene>
<name>A0ABR4Z373_9NOCA</name>
<keyword evidence="4" id="KW-1185">Reference proteome</keyword>
<dbReference type="InterPro" id="IPR047057">
    <property type="entry name" value="MerR_fam"/>
</dbReference>
<dbReference type="EMBL" id="JNFP01000094">
    <property type="protein sequence ID" value="KIA59745.1"/>
    <property type="molecule type" value="Genomic_DNA"/>
</dbReference>
<organism evidence="3 4">
    <name type="scientific">Nocardia vulneris</name>
    <dbReference type="NCBI Taxonomy" id="1141657"/>
    <lineage>
        <taxon>Bacteria</taxon>
        <taxon>Bacillati</taxon>
        <taxon>Actinomycetota</taxon>
        <taxon>Actinomycetes</taxon>
        <taxon>Mycobacteriales</taxon>
        <taxon>Nocardiaceae</taxon>
        <taxon>Nocardia</taxon>
    </lineage>
</organism>
<evidence type="ECO:0000259" key="2">
    <source>
        <dbReference type="PROSITE" id="PS50937"/>
    </source>
</evidence>
<dbReference type="PANTHER" id="PTHR30204">
    <property type="entry name" value="REDOX-CYCLING DRUG-SENSING TRANSCRIPTIONAL ACTIVATOR SOXR"/>
    <property type="match status" value="1"/>
</dbReference>
<dbReference type="CDD" id="cd00592">
    <property type="entry name" value="HTH_MerR-like"/>
    <property type="match status" value="1"/>
</dbReference>
<dbReference type="PRINTS" id="PR00040">
    <property type="entry name" value="HTHMERR"/>
</dbReference>
<dbReference type="InterPro" id="IPR000551">
    <property type="entry name" value="MerR-type_HTH_dom"/>
</dbReference>
<proteinExistence type="predicted"/>
<keyword evidence="1" id="KW-0238">DNA-binding</keyword>
<sequence>MVSIGELARRTGFSVRTIRFYCDEGILEPRRSAGGHRMFDTDAIERLLLVRQLRALGLGLDSITGVLHEQRSLTEVIAAESARLDDELRTLAWRRASLRAIETATAAQRTERLTLLAGAQDGAALHKTLVRFWQRVLAPLPRAASDPWICWNVPEPPAAPSVDEVVAYAELVALTAAPGMSSAVRQQYWRQRPELIRDPYALYREMGELMVGVVHRVAEGTPPHPGAELDRFVTAHAQARGARDSTAFRQQLLTDATDSDTRIHHYWTLTAHLLEPRITIGQAHNWLYNALTQSI</sequence>
<dbReference type="Pfam" id="PF13411">
    <property type="entry name" value="MerR_1"/>
    <property type="match status" value="1"/>
</dbReference>
<dbReference type="SMART" id="SM00422">
    <property type="entry name" value="HTH_MERR"/>
    <property type="match status" value="1"/>
</dbReference>
<comment type="caution">
    <text evidence="3">The sequence shown here is derived from an EMBL/GenBank/DDBJ whole genome shotgun (WGS) entry which is preliminary data.</text>
</comment>
<evidence type="ECO:0000256" key="1">
    <source>
        <dbReference type="ARBA" id="ARBA00023125"/>
    </source>
</evidence>
<protein>
    <recommendedName>
        <fullName evidence="2">HTH merR-type domain-containing protein</fullName>
    </recommendedName>
</protein>
<evidence type="ECO:0000313" key="3">
    <source>
        <dbReference type="EMBL" id="KIA59745.1"/>
    </source>
</evidence>
<dbReference type="Proteomes" id="UP000031364">
    <property type="component" value="Unassembled WGS sequence"/>
</dbReference>
<dbReference type="SUPFAM" id="SSF46955">
    <property type="entry name" value="Putative DNA-binding domain"/>
    <property type="match status" value="1"/>
</dbReference>
<reference evidence="3 4" key="1">
    <citation type="journal article" date="2014" name="Int. J. Syst. Evol. Microbiol.">
        <title>Nocardia vulneris sp. nov., isolated from wounds of human patients in North America.</title>
        <authorList>
            <person name="Lasker B.A."/>
            <person name="Bell M."/>
            <person name="Klenk H.P."/>
            <person name="Sproer C."/>
            <person name="Schumann C."/>
            <person name="Schumann P."/>
            <person name="Brown J.M."/>
        </authorList>
    </citation>
    <scope>NUCLEOTIDE SEQUENCE [LARGE SCALE GENOMIC DNA]</scope>
    <source>
        <strain evidence="3 4">W9851</strain>
    </source>
</reference>
<dbReference type="InterPro" id="IPR009061">
    <property type="entry name" value="DNA-bd_dom_put_sf"/>
</dbReference>
<dbReference type="PROSITE" id="PS50937">
    <property type="entry name" value="HTH_MERR_2"/>
    <property type="match status" value="1"/>
</dbReference>
<dbReference type="PANTHER" id="PTHR30204:SF93">
    <property type="entry name" value="HTH MERR-TYPE DOMAIN-CONTAINING PROTEIN"/>
    <property type="match status" value="1"/>
</dbReference>
<dbReference type="Gene3D" id="1.10.1660.10">
    <property type="match status" value="1"/>
</dbReference>
<accession>A0ABR4Z373</accession>
<evidence type="ECO:0000313" key="4">
    <source>
        <dbReference type="Proteomes" id="UP000031364"/>
    </source>
</evidence>